<dbReference type="InterPro" id="IPR032781">
    <property type="entry name" value="ABC_tran_Xtn"/>
</dbReference>
<dbReference type="PROSITE" id="PS00211">
    <property type="entry name" value="ABC_TRANSPORTER_1"/>
    <property type="match status" value="2"/>
</dbReference>
<dbReference type="KEGG" id="acae:HYG86_06960"/>
<dbReference type="Gene3D" id="3.40.50.300">
    <property type="entry name" value="P-loop containing nucleotide triphosphate hydrolases"/>
    <property type="match status" value="2"/>
</dbReference>
<keyword evidence="2" id="KW-0547">Nucleotide-binding</keyword>
<dbReference type="InterPro" id="IPR032524">
    <property type="entry name" value="ABC_tran_C"/>
</dbReference>
<feature type="region of interest" description="Disordered" evidence="4">
    <location>
        <begin position="541"/>
        <end position="562"/>
    </location>
</feature>
<keyword evidence="1" id="KW-0677">Repeat</keyword>
<evidence type="ECO:0000256" key="2">
    <source>
        <dbReference type="ARBA" id="ARBA00022741"/>
    </source>
</evidence>
<dbReference type="Gene3D" id="1.10.287.380">
    <property type="entry name" value="Valyl-tRNA synthetase, C-terminal domain"/>
    <property type="match status" value="1"/>
</dbReference>
<dbReference type="AlphaFoldDB" id="A0A7G9W775"/>
<dbReference type="InterPro" id="IPR027417">
    <property type="entry name" value="P-loop_NTPase"/>
</dbReference>
<keyword evidence="7" id="KW-1185">Reference proteome</keyword>
<dbReference type="InterPro" id="IPR003439">
    <property type="entry name" value="ABC_transporter-like_ATP-bd"/>
</dbReference>
<dbReference type="Proteomes" id="UP000516160">
    <property type="component" value="Chromosome"/>
</dbReference>
<dbReference type="InterPro" id="IPR017871">
    <property type="entry name" value="ABC_transporter-like_CS"/>
</dbReference>
<dbReference type="PANTHER" id="PTHR42855:SF2">
    <property type="entry name" value="DRUG RESISTANCE ABC TRANSPORTER,ATP-BINDING PROTEIN"/>
    <property type="match status" value="1"/>
</dbReference>
<evidence type="ECO:0000256" key="3">
    <source>
        <dbReference type="ARBA" id="ARBA00022840"/>
    </source>
</evidence>
<keyword evidence="3 6" id="KW-0067">ATP-binding</keyword>
<reference evidence="6 7" key="1">
    <citation type="submission" date="2020-07" db="EMBL/GenBank/DDBJ databases">
        <title>Alkalicella. sp. LB2 genome.</title>
        <authorList>
            <person name="Postec A."/>
            <person name="Quemeneur M."/>
        </authorList>
    </citation>
    <scope>NUCLEOTIDE SEQUENCE [LARGE SCALE GENOMIC DNA]</scope>
    <source>
        <strain evidence="6 7">LB2</strain>
    </source>
</reference>
<dbReference type="InterPro" id="IPR037118">
    <property type="entry name" value="Val-tRNA_synth_C_sf"/>
</dbReference>
<organism evidence="6 7">
    <name type="scientific">Alkalicella caledoniensis</name>
    <dbReference type="NCBI Taxonomy" id="2731377"/>
    <lineage>
        <taxon>Bacteria</taxon>
        <taxon>Bacillati</taxon>
        <taxon>Bacillota</taxon>
        <taxon>Clostridia</taxon>
        <taxon>Eubacteriales</taxon>
        <taxon>Proteinivoracaceae</taxon>
        <taxon>Alkalicella</taxon>
    </lineage>
</organism>
<dbReference type="Pfam" id="PF16326">
    <property type="entry name" value="ABC_tran_CTD"/>
    <property type="match status" value="1"/>
</dbReference>
<dbReference type="GO" id="GO:0003677">
    <property type="term" value="F:DNA binding"/>
    <property type="evidence" value="ECO:0007669"/>
    <property type="project" value="InterPro"/>
</dbReference>
<gene>
    <name evidence="6" type="ORF">HYG86_06960</name>
</gene>
<dbReference type="EMBL" id="CP058559">
    <property type="protein sequence ID" value="QNO14537.1"/>
    <property type="molecule type" value="Genomic_DNA"/>
</dbReference>
<dbReference type="CDD" id="cd03221">
    <property type="entry name" value="ABCF_EF-3"/>
    <property type="match status" value="2"/>
</dbReference>
<dbReference type="Pfam" id="PF12848">
    <property type="entry name" value="ABC_tran_Xtn"/>
    <property type="match status" value="1"/>
</dbReference>
<feature type="domain" description="ABC transporter" evidence="5">
    <location>
        <begin position="4"/>
        <end position="259"/>
    </location>
</feature>
<dbReference type="SUPFAM" id="SSF52540">
    <property type="entry name" value="P-loop containing nucleoside triphosphate hydrolases"/>
    <property type="match status" value="2"/>
</dbReference>
<dbReference type="Pfam" id="PF00005">
    <property type="entry name" value="ABC_tran"/>
    <property type="match status" value="2"/>
</dbReference>
<dbReference type="PROSITE" id="PS50893">
    <property type="entry name" value="ABC_TRANSPORTER_2"/>
    <property type="match status" value="2"/>
</dbReference>
<protein>
    <submittedName>
        <fullName evidence="6">ABC-F family ATP-binding cassette domain-containing protein</fullName>
    </submittedName>
</protein>
<proteinExistence type="predicted"/>
<dbReference type="SMART" id="SM00382">
    <property type="entry name" value="AAA"/>
    <property type="match status" value="2"/>
</dbReference>
<evidence type="ECO:0000259" key="5">
    <source>
        <dbReference type="PROSITE" id="PS50893"/>
    </source>
</evidence>
<feature type="compositionally biased region" description="Basic and acidic residues" evidence="4">
    <location>
        <begin position="541"/>
        <end position="550"/>
    </location>
</feature>
<dbReference type="FunFam" id="3.40.50.300:FF:000011">
    <property type="entry name" value="Putative ABC transporter ATP-binding component"/>
    <property type="match status" value="1"/>
</dbReference>
<sequence length="633" mass="72621">MIIMQANGIDKYYSGTPILLDVSLQLLAGEKVALVGVNGSGKTTLFNILNGTLDYDKGQIFLGKEVNLGLQKQSQDLNPDHNPVEELTTVFRHLLSKEENIRELELEMASEQGDKLEKLLERYSVLTHEFEEAGGYRFKSDILGVLRGLGFSQEQFTQKISTFSGGQQSRISLGKLLLSKPELLFLDEPTNHLDIDGVQWLEGFLKDYNGAVFVISHDRQFLDNVVSKTYELENSKIKVYQGNYTFYAKEKKKLKEQMLKEYEKQQDYIEKTEDFIRRNIAGQKTKLAQSRRKTLEKLERVDVSPELKSATFEFDLASQSGRFVVTSKEVRYSYGSDEILKGSSFVIERGERVSLVGPNGCGKSTLLNLIAGLLPLQEGELFLGHNVQVSYFSQQRNDLNENNDLMEEIWEVKPQWTQGNIRSYLARFLFTQDDVFKRVSSLSGGEQSRLALAKLILNKGNFLILDEPTNHLDIDSKEVLEDALLEYPGTILVVSHDRYFLNKITDKTIELKEGLTTVFLGNYGYYIEKLQELQQQKQDKAEELKTEIKPNKPKLSNNKEKSLKKKLDEIQQEIEKTEQLITEYEELLCSPDIFNDHDKNLEVTEKYKQAKELLDQLYSNWEEVESELSIQNI</sequence>
<dbReference type="FunFam" id="3.40.50.300:FF:000309">
    <property type="entry name" value="ABC transporter ATP-binding protein"/>
    <property type="match status" value="1"/>
</dbReference>
<accession>A0A7G9W775</accession>
<dbReference type="GO" id="GO:0016887">
    <property type="term" value="F:ATP hydrolysis activity"/>
    <property type="evidence" value="ECO:0007669"/>
    <property type="project" value="InterPro"/>
</dbReference>
<dbReference type="InterPro" id="IPR051309">
    <property type="entry name" value="ABCF_ATPase"/>
</dbReference>
<dbReference type="InterPro" id="IPR003593">
    <property type="entry name" value="AAA+_ATPase"/>
</dbReference>
<dbReference type="PANTHER" id="PTHR42855">
    <property type="entry name" value="ABC TRANSPORTER ATP-BINDING SUBUNIT"/>
    <property type="match status" value="1"/>
</dbReference>
<feature type="domain" description="ABC transporter" evidence="5">
    <location>
        <begin position="325"/>
        <end position="538"/>
    </location>
</feature>
<evidence type="ECO:0000256" key="1">
    <source>
        <dbReference type="ARBA" id="ARBA00022737"/>
    </source>
</evidence>
<evidence type="ECO:0000256" key="4">
    <source>
        <dbReference type="SAM" id="MobiDB-lite"/>
    </source>
</evidence>
<dbReference type="GO" id="GO:0005524">
    <property type="term" value="F:ATP binding"/>
    <property type="evidence" value="ECO:0007669"/>
    <property type="project" value="UniProtKB-KW"/>
</dbReference>
<dbReference type="RefSeq" id="WP_213168313.1">
    <property type="nucleotide sequence ID" value="NZ_CP058559.1"/>
</dbReference>
<evidence type="ECO:0000313" key="6">
    <source>
        <dbReference type="EMBL" id="QNO14537.1"/>
    </source>
</evidence>
<name>A0A7G9W775_ALKCA</name>
<evidence type="ECO:0000313" key="7">
    <source>
        <dbReference type="Proteomes" id="UP000516160"/>
    </source>
</evidence>